<sequence>MSVRRGPRKQRDFTILDNAALCDERLSFRARGVLAFILSKPDGWRTNSESLARVAKEGRDAIRSALRELKEAGYIVYEKIQDAVTGRWSTVSTVYEQPVEPGQSPVPPRPGKPASGKPPVGKSGANRQRTDYKGRRPTTTHSSAKAAAKSASVVVGDASDGRLKDLEQACRERGLIARFDAVKAEKVDAIAELIDVHGVEALAAHALKMHSTANPTKWVGGLLPFWSAMPAPRRSAAAKPDCDLCENGWYGADYDIPCPTCRPNLTRVAA</sequence>
<gene>
    <name evidence="2" type="ORF">C5613_14990</name>
</gene>
<feature type="region of interest" description="Disordered" evidence="1">
    <location>
        <begin position="96"/>
        <end position="148"/>
    </location>
</feature>
<organism evidence="2 3">
    <name type="scientific">Rhodococcus opacus</name>
    <name type="common">Nocardia opaca</name>
    <dbReference type="NCBI Taxonomy" id="37919"/>
    <lineage>
        <taxon>Bacteria</taxon>
        <taxon>Bacillati</taxon>
        <taxon>Actinomycetota</taxon>
        <taxon>Actinomycetes</taxon>
        <taxon>Mycobacteriales</taxon>
        <taxon>Nocardiaceae</taxon>
        <taxon>Rhodococcus</taxon>
    </lineage>
</organism>
<dbReference type="RefSeq" id="WP_105415353.1">
    <property type="nucleotide sequence ID" value="NZ_PUIO01000015.1"/>
</dbReference>
<dbReference type="EMBL" id="PUIO01000015">
    <property type="protein sequence ID" value="PQP24184.1"/>
    <property type="molecule type" value="Genomic_DNA"/>
</dbReference>
<evidence type="ECO:0000313" key="3">
    <source>
        <dbReference type="Proteomes" id="UP000239290"/>
    </source>
</evidence>
<reference evidence="3" key="1">
    <citation type="submission" date="2018-02" db="EMBL/GenBank/DDBJ databases">
        <title>Draft genome sequencing of Rhodococcus opacus KU647198.</title>
        <authorList>
            <person name="Zheng B.-X."/>
        </authorList>
    </citation>
    <scope>NUCLEOTIDE SEQUENCE [LARGE SCALE GENOMIC DNA]</scope>
    <source>
        <strain evidence="3">04-OD7</strain>
    </source>
</reference>
<comment type="caution">
    <text evidence="2">The sequence shown here is derived from an EMBL/GenBank/DDBJ whole genome shotgun (WGS) entry which is preliminary data.</text>
</comment>
<dbReference type="AlphaFoldDB" id="A0A2S8JAX3"/>
<dbReference type="Proteomes" id="UP000239290">
    <property type="component" value="Unassembled WGS sequence"/>
</dbReference>
<evidence type="ECO:0000256" key="1">
    <source>
        <dbReference type="SAM" id="MobiDB-lite"/>
    </source>
</evidence>
<proteinExistence type="predicted"/>
<name>A0A2S8JAX3_RHOOP</name>
<evidence type="ECO:0000313" key="2">
    <source>
        <dbReference type="EMBL" id="PQP24184.1"/>
    </source>
</evidence>
<protein>
    <submittedName>
        <fullName evidence="2">Replication protein</fullName>
    </submittedName>
</protein>
<accession>A0A2S8JAX3</accession>